<evidence type="ECO:0000313" key="2">
    <source>
        <dbReference type="Proteomes" id="UP001207468"/>
    </source>
</evidence>
<accession>A0ACC0U493</accession>
<reference evidence="1" key="1">
    <citation type="submission" date="2021-03" db="EMBL/GenBank/DDBJ databases">
        <title>Evolutionary priming and transition to the ectomycorrhizal habit in an iconic lineage of mushroom-forming fungi: is preadaptation a requirement?</title>
        <authorList>
            <consortium name="DOE Joint Genome Institute"/>
            <person name="Looney B.P."/>
            <person name="Miyauchi S."/>
            <person name="Morin E."/>
            <person name="Drula E."/>
            <person name="Courty P.E."/>
            <person name="Chicoki N."/>
            <person name="Fauchery L."/>
            <person name="Kohler A."/>
            <person name="Kuo A."/>
            <person name="LaButti K."/>
            <person name="Pangilinan J."/>
            <person name="Lipzen A."/>
            <person name="Riley R."/>
            <person name="Andreopoulos W."/>
            <person name="He G."/>
            <person name="Johnson J."/>
            <person name="Barry K.W."/>
            <person name="Grigoriev I.V."/>
            <person name="Nagy L."/>
            <person name="Hibbett D."/>
            <person name="Henrissat B."/>
            <person name="Matheny P.B."/>
            <person name="Labbe J."/>
            <person name="Martin A.F."/>
        </authorList>
    </citation>
    <scope>NUCLEOTIDE SEQUENCE</scope>
    <source>
        <strain evidence="1">BPL698</strain>
    </source>
</reference>
<sequence length="177" mass="19296">MSSSHNASITSARLPNPPDLITYSYASRMVYVTPEDTYDNAIESARDSFPELCDVDRGRIRLAVRVSLGDQNERKLAEIGRRAWPLVITTFTRFAVVEISVASAPRPAAAPSTSSRDSASAPPAYEVGTHSNVNASEAELVPYRPQSSRLQPHTQDLTRHVRFLPSGTVSSRGRVAA</sequence>
<comment type="caution">
    <text evidence="1">The sequence shown here is derived from an EMBL/GenBank/DDBJ whole genome shotgun (WGS) entry which is preliminary data.</text>
</comment>
<keyword evidence="2" id="KW-1185">Reference proteome</keyword>
<gene>
    <name evidence="1" type="ORF">F5148DRAFT_216865</name>
</gene>
<dbReference type="EMBL" id="JAGFNK010000167">
    <property type="protein sequence ID" value="KAI9462612.1"/>
    <property type="molecule type" value="Genomic_DNA"/>
</dbReference>
<name>A0ACC0U493_9AGAM</name>
<dbReference type="Proteomes" id="UP001207468">
    <property type="component" value="Unassembled WGS sequence"/>
</dbReference>
<evidence type="ECO:0000313" key="1">
    <source>
        <dbReference type="EMBL" id="KAI9462612.1"/>
    </source>
</evidence>
<proteinExistence type="predicted"/>
<protein>
    <submittedName>
        <fullName evidence="1">Uncharacterized protein</fullName>
    </submittedName>
</protein>
<organism evidence="1 2">
    <name type="scientific">Russula earlei</name>
    <dbReference type="NCBI Taxonomy" id="71964"/>
    <lineage>
        <taxon>Eukaryota</taxon>
        <taxon>Fungi</taxon>
        <taxon>Dikarya</taxon>
        <taxon>Basidiomycota</taxon>
        <taxon>Agaricomycotina</taxon>
        <taxon>Agaricomycetes</taxon>
        <taxon>Russulales</taxon>
        <taxon>Russulaceae</taxon>
        <taxon>Russula</taxon>
    </lineage>
</organism>